<dbReference type="GeneID" id="89933187"/>
<gene>
    <name evidence="1" type="ORF">N656DRAFT_267455</name>
</gene>
<protein>
    <submittedName>
        <fullName evidence="1">Uncharacterized protein</fullName>
    </submittedName>
</protein>
<dbReference type="AlphaFoldDB" id="A0AAN6TLK1"/>
<name>A0AAN6TLK1_9PEZI</name>
<comment type="caution">
    <text evidence="1">The sequence shown here is derived from an EMBL/GenBank/DDBJ whole genome shotgun (WGS) entry which is preliminary data.</text>
</comment>
<sequence length="112" mass="12601">MWDALVVSAVSQFVIEVGQAGTENGYVSYKLRSPRLLVSPTVLNLTPCRPFWMSLSYESNSGRTVNYSNCAVELWKSRLERRDTNILVTGLISVRTSPYSKNIMLEGLVRLV</sequence>
<accession>A0AAN6TLK1</accession>
<reference evidence="1" key="1">
    <citation type="journal article" date="2023" name="Mol. Phylogenet. Evol.">
        <title>Genome-scale phylogeny and comparative genomics of the fungal order Sordariales.</title>
        <authorList>
            <person name="Hensen N."/>
            <person name="Bonometti L."/>
            <person name="Westerberg I."/>
            <person name="Brannstrom I.O."/>
            <person name="Guillou S."/>
            <person name="Cros-Aarteil S."/>
            <person name="Calhoun S."/>
            <person name="Haridas S."/>
            <person name="Kuo A."/>
            <person name="Mondo S."/>
            <person name="Pangilinan J."/>
            <person name="Riley R."/>
            <person name="LaButti K."/>
            <person name="Andreopoulos B."/>
            <person name="Lipzen A."/>
            <person name="Chen C."/>
            <person name="Yan M."/>
            <person name="Daum C."/>
            <person name="Ng V."/>
            <person name="Clum A."/>
            <person name="Steindorff A."/>
            <person name="Ohm R.A."/>
            <person name="Martin F."/>
            <person name="Silar P."/>
            <person name="Natvig D.O."/>
            <person name="Lalanne C."/>
            <person name="Gautier V."/>
            <person name="Ament-Velasquez S.L."/>
            <person name="Kruys A."/>
            <person name="Hutchinson M.I."/>
            <person name="Powell A.J."/>
            <person name="Barry K."/>
            <person name="Miller A.N."/>
            <person name="Grigoriev I.V."/>
            <person name="Debuchy R."/>
            <person name="Gladieux P."/>
            <person name="Hiltunen Thoren M."/>
            <person name="Johannesson H."/>
        </authorList>
    </citation>
    <scope>NUCLEOTIDE SEQUENCE</scope>
    <source>
        <strain evidence="1">CBS 508.74</strain>
    </source>
</reference>
<dbReference type="RefSeq" id="XP_064674288.1">
    <property type="nucleotide sequence ID" value="XM_064809064.1"/>
</dbReference>
<keyword evidence="2" id="KW-1185">Reference proteome</keyword>
<reference evidence="1" key="2">
    <citation type="submission" date="2023-05" db="EMBL/GenBank/DDBJ databases">
        <authorList>
            <consortium name="Lawrence Berkeley National Laboratory"/>
            <person name="Steindorff A."/>
            <person name="Hensen N."/>
            <person name="Bonometti L."/>
            <person name="Westerberg I."/>
            <person name="Brannstrom I.O."/>
            <person name="Guillou S."/>
            <person name="Cros-Aarteil S."/>
            <person name="Calhoun S."/>
            <person name="Haridas S."/>
            <person name="Kuo A."/>
            <person name="Mondo S."/>
            <person name="Pangilinan J."/>
            <person name="Riley R."/>
            <person name="Labutti K."/>
            <person name="Andreopoulos B."/>
            <person name="Lipzen A."/>
            <person name="Chen C."/>
            <person name="Yanf M."/>
            <person name="Daum C."/>
            <person name="Ng V."/>
            <person name="Clum A."/>
            <person name="Ohm R."/>
            <person name="Martin F."/>
            <person name="Silar P."/>
            <person name="Natvig D."/>
            <person name="Lalanne C."/>
            <person name="Gautier V."/>
            <person name="Ament-Velasquez S.L."/>
            <person name="Kruys A."/>
            <person name="Hutchinson M.I."/>
            <person name="Powell A.J."/>
            <person name="Barry K."/>
            <person name="Miller A.N."/>
            <person name="Grigoriev I.V."/>
            <person name="Debuchy R."/>
            <person name="Gladieux P."/>
            <person name="Thoren M.H."/>
            <person name="Johannesson H."/>
        </authorList>
    </citation>
    <scope>NUCLEOTIDE SEQUENCE</scope>
    <source>
        <strain evidence="1">CBS 508.74</strain>
    </source>
</reference>
<evidence type="ECO:0000313" key="1">
    <source>
        <dbReference type="EMBL" id="KAK4116718.1"/>
    </source>
</evidence>
<evidence type="ECO:0000313" key="2">
    <source>
        <dbReference type="Proteomes" id="UP001302812"/>
    </source>
</evidence>
<dbReference type="EMBL" id="MU853333">
    <property type="protein sequence ID" value="KAK4116718.1"/>
    <property type="molecule type" value="Genomic_DNA"/>
</dbReference>
<organism evidence="1 2">
    <name type="scientific">Canariomyces notabilis</name>
    <dbReference type="NCBI Taxonomy" id="2074819"/>
    <lineage>
        <taxon>Eukaryota</taxon>
        <taxon>Fungi</taxon>
        <taxon>Dikarya</taxon>
        <taxon>Ascomycota</taxon>
        <taxon>Pezizomycotina</taxon>
        <taxon>Sordariomycetes</taxon>
        <taxon>Sordariomycetidae</taxon>
        <taxon>Sordariales</taxon>
        <taxon>Chaetomiaceae</taxon>
        <taxon>Canariomyces</taxon>
    </lineage>
</organism>
<proteinExistence type="predicted"/>
<dbReference type="Proteomes" id="UP001302812">
    <property type="component" value="Unassembled WGS sequence"/>
</dbReference>